<protein>
    <submittedName>
        <fullName evidence="7">Protein lifeguard 1</fullName>
    </submittedName>
</protein>
<gene>
    <name evidence="7" type="primary">Grina-002</name>
</gene>
<feature type="transmembrane region" description="Helical" evidence="5">
    <location>
        <begin position="248"/>
        <end position="270"/>
    </location>
</feature>
<evidence type="ECO:0000256" key="3">
    <source>
        <dbReference type="ARBA" id="ARBA00022989"/>
    </source>
</evidence>
<dbReference type="InterPro" id="IPR006214">
    <property type="entry name" value="Bax_inhibitor_1-related"/>
</dbReference>
<feature type="region of interest" description="Disordered" evidence="6">
    <location>
        <begin position="1"/>
        <end position="49"/>
    </location>
</feature>
<feature type="transmembrane region" description="Helical" evidence="5">
    <location>
        <begin position="282"/>
        <end position="304"/>
    </location>
</feature>
<dbReference type="Pfam" id="PF01027">
    <property type="entry name" value="Bax1-I"/>
    <property type="match status" value="1"/>
</dbReference>
<name>A0A6F9DEX3_9ASCI</name>
<feature type="transmembrane region" description="Helical" evidence="5">
    <location>
        <begin position="164"/>
        <end position="185"/>
    </location>
</feature>
<comment type="similarity">
    <text evidence="5">Belongs to the BI1 family.</text>
</comment>
<dbReference type="PANTHER" id="PTHR23291">
    <property type="entry name" value="BAX INHIBITOR-RELATED"/>
    <property type="match status" value="1"/>
</dbReference>
<sequence length="307" mass="34018">MSAPPPTYDDAVGEKSHPHGVQPSAPYPTGQPAYPQPQPGPTMYSTGYQPVNTQPYQGAPVPDHSGFTAVDSGPERAEGGGFTARSGFDDKNVRRMFIRKVYITLGLQLLVTFGLVCVMTFVTPVKVFVQNNPPVYYAAYAVFLVLFITLICCSGIRRKHPQNIILLAIFTLAFSYMVGTIASFYNTNSVVIALGITVGVCIAVTLFSMQTKFDFTKCSGLLFVLVLVLMLFGFITIFTYRYNWYIHVVYGSLGALVFTLFLAFDTQLIMGGKRYELEPEEYIYGALNLYVDVVYIFIFILSLFGDS</sequence>
<feature type="transmembrane region" description="Helical" evidence="5">
    <location>
        <begin position="191"/>
        <end position="209"/>
    </location>
</feature>
<feature type="transmembrane region" description="Helical" evidence="5">
    <location>
        <begin position="221"/>
        <end position="242"/>
    </location>
</feature>
<evidence type="ECO:0000256" key="4">
    <source>
        <dbReference type="ARBA" id="ARBA00023136"/>
    </source>
</evidence>
<dbReference type="EMBL" id="LR785593">
    <property type="protein sequence ID" value="CAB3250890.1"/>
    <property type="molecule type" value="mRNA"/>
</dbReference>
<keyword evidence="3 5" id="KW-1133">Transmembrane helix</keyword>
<feature type="transmembrane region" description="Helical" evidence="5">
    <location>
        <begin position="101"/>
        <end position="122"/>
    </location>
</feature>
<comment type="subcellular location">
    <subcellularLocation>
        <location evidence="1">Membrane</location>
        <topology evidence="1">Multi-pass membrane protein</topology>
    </subcellularLocation>
</comment>
<keyword evidence="2 5" id="KW-0812">Transmembrane</keyword>
<reference evidence="7" key="1">
    <citation type="submission" date="2020-04" db="EMBL/GenBank/DDBJ databases">
        <authorList>
            <person name="Neveu A P."/>
        </authorList>
    </citation>
    <scope>NUCLEOTIDE SEQUENCE</scope>
    <source>
        <tissue evidence="7">Whole embryo</tissue>
    </source>
</reference>
<evidence type="ECO:0000313" key="7">
    <source>
        <dbReference type="EMBL" id="CAB3250890.1"/>
    </source>
</evidence>
<evidence type="ECO:0000256" key="2">
    <source>
        <dbReference type="ARBA" id="ARBA00022692"/>
    </source>
</evidence>
<accession>A0A6F9DEX3</accession>
<feature type="region of interest" description="Disordered" evidence="6">
    <location>
        <begin position="64"/>
        <end position="83"/>
    </location>
</feature>
<evidence type="ECO:0000256" key="6">
    <source>
        <dbReference type="SAM" id="MobiDB-lite"/>
    </source>
</evidence>
<proteinExistence type="evidence at transcript level"/>
<dbReference type="GO" id="GO:0005783">
    <property type="term" value="C:endoplasmic reticulum"/>
    <property type="evidence" value="ECO:0007669"/>
    <property type="project" value="TreeGrafter"/>
</dbReference>
<dbReference type="GO" id="GO:0016020">
    <property type="term" value="C:membrane"/>
    <property type="evidence" value="ECO:0007669"/>
    <property type="project" value="UniProtKB-SubCell"/>
</dbReference>
<evidence type="ECO:0000256" key="1">
    <source>
        <dbReference type="ARBA" id="ARBA00004141"/>
    </source>
</evidence>
<dbReference type="GO" id="GO:0005794">
    <property type="term" value="C:Golgi apparatus"/>
    <property type="evidence" value="ECO:0007669"/>
    <property type="project" value="TreeGrafter"/>
</dbReference>
<feature type="transmembrane region" description="Helical" evidence="5">
    <location>
        <begin position="134"/>
        <end position="152"/>
    </location>
</feature>
<dbReference type="CDD" id="cd10428">
    <property type="entry name" value="LFG_like"/>
    <property type="match status" value="1"/>
</dbReference>
<keyword evidence="4 5" id="KW-0472">Membrane</keyword>
<dbReference type="GO" id="GO:2001234">
    <property type="term" value="P:negative regulation of apoptotic signaling pathway"/>
    <property type="evidence" value="ECO:0007669"/>
    <property type="project" value="TreeGrafter"/>
</dbReference>
<dbReference type="AlphaFoldDB" id="A0A6F9DEX3"/>
<dbReference type="PANTHER" id="PTHR23291:SF127">
    <property type="entry name" value="PROTEIN LIFEGUARD 1-LIKE"/>
    <property type="match status" value="1"/>
</dbReference>
<evidence type="ECO:0000256" key="5">
    <source>
        <dbReference type="RuleBase" id="RU004379"/>
    </source>
</evidence>
<organism evidence="7">
    <name type="scientific">Phallusia mammillata</name>
    <dbReference type="NCBI Taxonomy" id="59560"/>
    <lineage>
        <taxon>Eukaryota</taxon>
        <taxon>Metazoa</taxon>
        <taxon>Chordata</taxon>
        <taxon>Tunicata</taxon>
        <taxon>Ascidiacea</taxon>
        <taxon>Phlebobranchia</taxon>
        <taxon>Ascidiidae</taxon>
        <taxon>Phallusia</taxon>
    </lineage>
</organism>